<gene>
    <name evidence="4" type="ORF">D4100_12640</name>
</gene>
<protein>
    <submittedName>
        <fullName evidence="4">Sulfotransferase domain-containing protein</fullName>
    </submittedName>
</protein>
<dbReference type="RefSeq" id="WP_119804511.1">
    <property type="nucleotide sequence ID" value="NZ_QYYG01000002.1"/>
</dbReference>
<evidence type="ECO:0000256" key="2">
    <source>
        <dbReference type="ARBA" id="ARBA00022679"/>
    </source>
</evidence>
<comment type="similarity">
    <text evidence="1">Belongs to the sulfotransferase 1 family.</text>
</comment>
<dbReference type="EMBL" id="QYYG01000002">
    <property type="protein sequence ID" value="RJF56466.1"/>
    <property type="molecule type" value="Genomic_DNA"/>
</dbReference>
<keyword evidence="2" id="KW-0808">Transferase</keyword>
<evidence type="ECO:0000313" key="5">
    <source>
        <dbReference type="Proteomes" id="UP000284338"/>
    </source>
</evidence>
<dbReference type="Gene3D" id="3.40.50.300">
    <property type="entry name" value="P-loop containing nucleotide triphosphate hydrolases"/>
    <property type="match status" value="1"/>
</dbReference>
<comment type="caution">
    <text evidence="4">The sequence shown here is derived from an EMBL/GenBank/DDBJ whole genome shotgun (WGS) entry which is preliminary data.</text>
</comment>
<name>A0AA93BWT0_9GAMM</name>
<evidence type="ECO:0000256" key="1">
    <source>
        <dbReference type="ARBA" id="ARBA00005771"/>
    </source>
</evidence>
<proteinExistence type="inferred from homology"/>
<dbReference type="Proteomes" id="UP000284338">
    <property type="component" value="Unassembled WGS sequence"/>
</dbReference>
<dbReference type="PANTHER" id="PTHR11783">
    <property type="entry name" value="SULFOTRANSFERASE SULT"/>
    <property type="match status" value="1"/>
</dbReference>
<evidence type="ECO:0000259" key="3">
    <source>
        <dbReference type="Pfam" id="PF00685"/>
    </source>
</evidence>
<reference evidence="4 5" key="1">
    <citation type="submission" date="2018-09" db="EMBL/GenBank/DDBJ databases">
        <title>Draft genome of a novel serratia sp. strain with antifungal activity.</title>
        <authorList>
            <person name="Dichmann S.I."/>
            <person name="Park B.P."/>
            <person name="Pathiraja D."/>
            <person name="Choi I.-G."/>
            <person name="Stougaard P."/>
            <person name="Hennessy R.C."/>
        </authorList>
    </citation>
    <scope>NUCLEOTIDE SEQUENCE [LARGE SCALE GENOMIC DNA]</scope>
    <source>
        <strain evidence="4 5">S40</strain>
    </source>
</reference>
<feature type="domain" description="Sulfotransferase" evidence="3">
    <location>
        <begin position="30"/>
        <end position="270"/>
    </location>
</feature>
<dbReference type="AlphaFoldDB" id="A0AA93BWT0"/>
<dbReference type="SUPFAM" id="SSF52540">
    <property type="entry name" value="P-loop containing nucleoside triphosphate hydrolases"/>
    <property type="match status" value="1"/>
</dbReference>
<dbReference type="GO" id="GO:0008146">
    <property type="term" value="F:sulfotransferase activity"/>
    <property type="evidence" value="ECO:0007669"/>
    <property type="project" value="InterPro"/>
</dbReference>
<dbReference type="Pfam" id="PF00685">
    <property type="entry name" value="Sulfotransfer_1"/>
    <property type="match status" value="1"/>
</dbReference>
<dbReference type="InterPro" id="IPR000863">
    <property type="entry name" value="Sulfotransferase_dom"/>
</dbReference>
<organism evidence="4 5">
    <name type="scientific">Serratia inhibens</name>
    <dbReference type="NCBI Taxonomy" id="2338073"/>
    <lineage>
        <taxon>Bacteria</taxon>
        <taxon>Pseudomonadati</taxon>
        <taxon>Pseudomonadota</taxon>
        <taxon>Gammaproteobacteria</taxon>
        <taxon>Enterobacterales</taxon>
        <taxon>Yersiniaceae</taxon>
        <taxon>Serratia</taxon>
    </lineage>
</organism>
<evidence type="ECO:0000313" key="4">
    <source>
        <dbReference type="EMBL" id="RJF56466.1"/>
    </source>
</evidence>
<keyword evidence="5" id="KW-1185">Reference proteome</keyword>
<sequence length="301" mass="34739">MNPTIWPVKQREQQCYLSDSSIWNEFVFRDDDIIIASSPKAGTTLTQQIVAQLVFNGDENVAIADISPWLDFRLPGRQILLELYAQQQHRRIIKTHLPVDALVYSPKAKYIYVARDGRDCAWSRHNVELNLSEQFRQGLDNAEGQIAKAPPKAAADVKQYWQQWLNREGEAFLQNIKSWWSIRHLPNLLLLHFNDIKQDTPGTIRRIARFLEIPIQDAHWHDIVLHCSFDWMKQNGEKVAPMNGSLWQGGGNTFFNKGVNKRWAEVLSVQECADYEAKANHELGEACAHWLINGGWQAREE</sequence>
<accession>A0AA93BWT0</accession>
<dbReference type="InterPro" id="IPR027417">
    <property type="entry name" value="P-loop_NTPase"/>
</dbReference>